<dbReference type="SUPFAM" id="SSF46955">
    <property type="entry name" value="Putative DNA-binding domain"/>
    <property type="match status" value="1"/>
</dbReference>
<dbReference type="PROSITE" id="PS50937">
    <property type="entry name" value="HTH_MERR_2"/>
    <property type="match status" value="1"/>
</dbReference>
<protein>
    <submittedName>
        <fullName evidence="5">Transcriptional regulator</fullName>
    </submittedName>
</protein>
<evidence type="ECO:0000313" key="5">
    <source>
        <dbReference type="EMBL" id="KGJ01519.1"/>
    </source>
</evidence>
<dbReference type="RefSeq" id="WP_036722583.1">
    <property type="nucleotide sequence ID" value="NZ_JRKS01000112.1"/>
</dbReference>
<evidence type="ECO:0000256" key="1">
    <source>
        <dbReference type="ARBA" id="ARBA00023015"/>
    </source>
</evidence>
<keyword evidence="1" id="KW-0805">Transcription regulation</keyword>
<keyword evidence="2" id="KW-0238">DNA-binding</keyword>
<accession>A0A099ETE6</accession>
<gene>
    <name evidence="5" type="ORF">IC63_16970</name>
</gene>
<evidence type="ECO:0000259" key="4">
    <source>
        <dbReference type="PROSITE" id="PS50937"/>
    </source>
</evidence>
<dbReference type="InterPro" id="IPR047057">
    <property type="entry name" value="MerR_fam"/>
</dbReference>
<name>A0A099ETE6_9RHOB</name>
<dbReference type="Pfam" id="PF09278">
    <property type="entry name" value="MerR-DNA-bind"/>
    <property type="match status" value="1"/>
</dbReference>
<evidence type="ECO:0000313" key="6">
    <source>
        <dbReference type="Proteomes" id="UP000029917"/>
    </source>
</evidence>
<dbReference type="InterPro" id="IPR009061">
    <property type="entry name" value="DNA-bd_dom_put_sf"/>
</dbReference>
<dbReference type="InterPro" id="IPR015358">
    <property type="entry name" value="Tscrpt_reg_MerR_DNA-bd"/>
</dbReference>
<dbReference type="EMBL" id="JRKS01000112">
    <property type="protein sequence ID" value="KGJ01519.1"/>
    <property type="molecule type" value="Genomic_DNA"/>
</dbReference>
<evidence type="ECO:0000256" key="3">
    <source>
        <dbReference type="ARBA" id="ARBA00023163"/>
    </source>
</evidence>
<evidence type="ECO:0000256" key="2">
    <source>
        <dbReference type="ARBA" id="ARBA00023125"/>
    </source>
</evidence>
<dbReference type="InterPro" id="IPR000551">
    <property type="entry name" value="MerR-type_HTH_dom"/>
</dbReference>
<keyword evidence="3" id="KW-0804">Transcription</keyword>
<dbReference type="PRINTS" id="PR00040">
    <property type="entry name" value="HTHMERR"/>
</dbReference>
<dbReference type="SMART" id="SM00422">
    <property type="entry name" value="HTH_MERR"/>
    <property type="match status" value="1"/>
</dbReference>
<dbReference type="AlphaFoldDB" id="A0A099ETE6"/>
<comment type="caution">
    <text evidence="5">The sequence shown here is derived from an EMBL/GenBank/DDBJ whole genome shotgun (WGS) entry which is preliminary data.</text>
</comment>
<reference evidence="5 6" key="2">
    <citation type="submission" date="2014-10" db="EMBL/GenBank/DDBJ databases">
        <title>Paracoccus sanguinis sp. nov., isolated from clinical specimens of New York State patients.</title>
        <authorList>
            <person name="Mingle L.A."/>
            <person name="Cole J.A."/>
            <person name="Lapierre P."/>
            <person name="Musser K.A."/>
        </authorList>
    </citation>
    <scope>NUCLEOTIDE SEQUENCE [LARGE SCALE GENOMIC DNA]</scope>
    <source>
        <strain evidence="5 6">HAMBI 3106</strain>
    </source>
</reference>
<dbReference type="GO" id="GO:0003700">
    <property type="term" value="F:DNA-binding transcription factor activity"/>
    <property type="evidence" value="ECO:0007669"/>
    <property type="project" value="InterPro"/>
</dbReference>
<dbReference type="STRING" id="690417.IC63_16970"/>
<dbReference type="PANTHER" id="PTHR30204">
    <property type="entry name" value="REDOX-CYCLING DRUG-SENSING TRANSCRIPTIONAL ACTIVATOR SOXR"/>
    <property type="match status" value="1"/>
</dbReference>
<dbReference type="GO" id="GO:0003677">
    <property type="term" value="F:DNA binding"/>
    <property type="evidence" value="ECO:0007669"/>
    <property type="project" value="UniProtKB-KW"/>
</dbReference>
<keyword evidence="6" id="KW-1185">Reference proteome</keyword>
<dbReference type="PANTHER" id="PTHR30204:SF94">
    <property type="entry name" value="HEAVY METAL-DEPENDENT TRANSCRIPTIONAL REGULATOR HI_0293-RELATED"/>
    <property type="match status" value="1"/>
</dbReference>
<dbReference type="Proteomes" id="UP000029917">
    <property type="component" value="Unassembled WGS sequence"/>
</dbReference>
<proteinExistence type="predicted"/>
<dbReference type="Pfam" id="PF00376">
    <property type="entry name" value="MerR"/>
    <property type="match status" value="1"/>
</dbReference>
<feature type="domain" description="HTH merR-type" evidence="4">
    <location>
        <begin position="1"/>
        <end position="68"/>
    </location>
</feature>
<dbReference type="PROSITE" id="PS00552">
    <property type="entry name" value="HTH_MERR_1"/>
    <property type="match status" value="1"/>
</dbReference>
<dbReference type="OrthoDB" id="9802944at2"/>
<reference evidence="5 6" key="1">
    <citation type="submission" date="2014-09" db="EMBL/GenBank/DDBJ databases">
        <authorList>
            <person name="McGinnis J.M."/>
            <person name="Wolfgang W.J."/>
        </authorList>
    </citation>
    <scope>NUCLEOTIDE SEQUENCE [LARGE SCALE GENOMIC DNA]</scope>
    <source>
        <strain evidence="5 6">HAMBI 3106</strain>
    </source>
</reference>
<organism evidence="5 6">
    <name type="scientific">Paracoccus sphaerophysae</name>
    <dbReference type="NCBI Taxonomy" id="690417"/>
    <lineage>
        <taxon>Bacteria</taxon>
        <taxon>Pseudomonadati</taxon>
        <taxon>Pseudomonadota</taxon>
        <taxon>Alphaproteobacteria</taxon>
        <taxon>Rhodobacterales</taxon>
        <taxon>Paracoccaceae</taxon>
        <taxon>Paracoccus</taxon>
    </lineage>
</organism>
<dbReference type="Gene3D" id="1.10.1660.10">
    <property type="match status" value="1"/>
</dbReference>
<sequence length="135" mass="14956">MNIAAAARASGLTSKTIRHYEDIGLVAPQRGPNGYRHFSPADVHRLRFLSRARRLDFSLQDCRDLLMLNEDTSRSSADVREIAARHLAQVDERLADLMQLRTALQQLVQSCAGDGHPDCSILDALAGDCTLRDRG</sequence>